<feature type="transmembrane region" description="Helical" evidence="1">
    <location>
        <begin position="58"/>
        <end position="84"/>
    </location>
</feature>
<sequence>MLFGPVALPLLTCLMAILISSIVDGPTSIGRSVGAASMLAFSAVIAKSSTYLRLSVLMLLFTCLFTSMYSACTVAFSAFVWLVLTAAIRMNLQTSDLVNLLLEGHKPTTDSFRSGSYGYSSSSYLGVQVPVQYSGTLNNYNHQVGEYVNESLASLPGSQVTSGRESPESHFEIDYGSSLLQHSKAASETGRMSSVQNIIRRMGGVHIGERGSRSQESEGKLLDRFREVSTTVDLFNKYVK</sequence>
<name>A0A183L106_9TREM</name>
<evidence type="ECO:0000313" key="2">
    <source>
        <dbReference type="EMBL" id="VDP74017.1"/>
    </source>
</evidence>
<evidence type="ECO:0000313" key="3">
    <source>
        <dbReference type="Proteomes" id="UP000279833"/>
    </source>
</evidence>
<proteinExistence type="predicted"/>
<feature type="transmembrane region" description="Helical" evidence="1">
    <location>
        <begin position="6"/>
        <end position="23"/>
    </location>
</feature>
<feature type="transmembrane region" description="Helical" evidence="1">
    <location>
        <begin position="35"/>
        <end position="52"/>
    </location>
</feature>
<keyword evidence="1" id="KW-1133">Transmembrane helix</keyword>
<organism evidence="4">
    <name type="scientific">Schistosoma curassoni</name>
    <dbReference type="NCBI Taxonomy" id="6186"/>
    <lineage>
        <taxon>Eukaryota</taxon>
        <taxon>Metazoa</taxon>
        <taxon>Spiralia</taxon>
        <taxon>Lophotrochozoa</taxon>
        <taxon>Platyhelminthes</taxon>
        <taxon>Trematoda</taxon>
        <taxon>Digenea</taxon>
        <taxon>Strigeidida</taxon>
        <taxon>Schistosomatoidea</taxon>
        <taxon>Schistosomatidae</taxon>
        <taxon>Schistosoma</taxon>
    </lineage>
</organism>
<dbReference type="AlphaFoldDB" id="A0A183L106"/>
<dbReference type="EMBL" id="UZAK01045510">
    <property type="protein sequence ID" value="VDP74017.1"/>
    <property type="molecule type" value="Genomic_DNA"/>
</dbReference>
<evidence type="ECO:0000313" key="4">
    <source>
        <dbReference type="WBParaSite" id="SCUD_0002100801-mRNA-1"/>
    </source>
</evidence>
<protein>
    <submittedName>
        <fullName evidence="4">Transmembrane protein</fullName>
    </submittedName>
</protein>
<keyword evidence="1" id="KW-0812">Transmembrane</keyword>
<dbReference type="WBParaSite" id="SCUD_0002100801-mRNA-1">
    <property type="protein sequence ID" value="SCUD_0002100801-mRNA-1"/>
    <property type="gene ID" value="SCUD_0002100801"/>
</dbReference>
<keyword evidence="3" id="KW-1185">Reference proteome</keyword>
<dbReference type="Proteomes" id="UP000279833">
    <property type="component" value="Unassembled WGS sequence"/>
</dbReference>
<evidence type="ECO:0000256" key="1">
    <source>
        <dbReference type="SAM" id="Phobius"/>
    </source>
</evidence>
<reference evidence="4" key="1">
    <citation type="submission" date="2016-06" db="UniProtKB">
        <authorList>
            <consortium name="WormBaseParasite"/>
        </authorList>
    </citation>
    <scope>IDENTIFICATION</scope>
</reference>
<gene>
    <name evidence="2" type="ORF">SCUD_LOCUS21005</name>
</gene>
<keyword evidence="1" id="KW-0472">Membrane</keyword>
<dbReference type="STRING" id="6186.A0A183L106"/>
<accession>A0A183L106</accession>
<reference evidence="2 3" key="2">
    <citation type="submission" date="2018-11" db="EMBL/GenBank/DDBJ databases">
        <authorList>
            <consortium name="Pathogen Informatics"/>
        </authorList>
    </citation>
    <scope>NUCLEOTIDE SEQUENCE [LARGE SCALE GENOMIC DNA]</scope>
    <source>
        <strain evidence="2">Dakar</strain>
        <strain evidence="3">Dakar, Senegal</strain>
    </source>
</reference>